<evidence type="ECO:0000259" key="3">
    <source>
        <dbReference type="Pfam" id="PF00534"/>
    </source>
</evidence>
<evidence type="ECO:0000313" key="5">
    <source>
        <dbReference type="EMBL" id="MCD2193642.1"/>
    </source>
</evidence>
<name>A0ABS8P6S8_9PSEU</name>
<feature type="domain" description="Glycosyltransferase subfamily 4-like N-terminal" evidence="4">
    <location>
        <begin position="30"/>
        <end position="141"/>
    </location>
</feature>
<dbReference type="SUPFAM" id="SSF53756">
    <property type="entry name" value="UDP-Glycosyltransferase/glycogen phosphorylase"/>
    <property type="match status" value="1"/>
</dbReference>
<dbReference type="InterPro" id="IPR001296">
    <property type="entry name" value="Glyco_trans_1"/>
</dbReference>
<gene>
    <name evidence="5" type="ORF">LQ327_09635</name>
</gene>
<keyword evidence="6" id="KW-1185">Reference proteome</keyword>
<dbReference type="PANTHER" id="PTHR46401:SF2">
    <property type="entry name" value="GLYCOSYLTRANSFERASE WBBK-RELATED"/>
    <property type="match status" value="1"/>
</dbReference>
<protein>
    <submittedName>
        <fullName evidence="5">Glycosyltransferase family 4 protein</fullName>
    </submittedName>
</protein>
<organism evidence="5 6">
    <name type="scientific">Actinomycetospora endophytica</name>
    <dbReference type="NCBI Taxonomy" id="2291215"/>
    <lineage>
        <taxon>Bacteria</taxon>
        <taxon>Bacillati</taxon>
        <taxon>Actinomycetota</taxon>
        <taxon>Actinomycetes</taxon>
        <taxon>Pseudonocardiales</taxon>
        <taxon>Pseudonocardiaceae</taxon>
        <taxon>Actinomycetospora</taxon>
    </lineage>
</organism>
<dbReference type="CDD" id="cd03809">
    <property type="entry name" value="GT4_MtfB-like"/>
    <property type="match status" value="1"/>
</dbReference>
<dbReference type="Pfam" id="PF13579">
    <property type="entry name" value="Glyco_trans_4_4"/>
    <property type="match status" value="1"/>
</dbReference>
<evidence type="ECO:0000259" key="4">
    <source>
        <dbReference type="Pfam" id="PF13579"/>
    </source>
</evidence>
<accession>A0ABS8P6S8</accession>
<sequence length="323" mass="34815">MIYVDDRRTGNHGIARFAREVLSRLPARVSGPVRRLPVHGSASTPLDCLRPGRLRATSRDLVVSPGPNAGLSRAPQLVTLHDLIHLDTGSRLKREYYERVLRPAIARAGRVLTVSDASREAIESWLGPAAARVRVDVVGNGCSSAFTRDGEVERFTRPTLALVSNAKVHKNVEVVFRALARCPELGMVVVGPAPATMAGFAASAGVTDRVEIRHDVPDIQLARLYRGSAALVMPSTLEGFGLPVLEAMSCGTRAVYWEGCAPVAEIAAGSGVAVTGSTDDREWAEAMDKAVRGEPLHLPGTWAGRYDWDRVGDRFARAVRKLA</sequence>
<evidence type="ECO:0000256" key="2">
    <source>
        <dbReference type="ARBA" id="ARBA00022679"/>
    </source>
</evidence>
<dbReference type="Proteomes" id="UP001199469">
    <property type="component" value="Unassembled WGS sequence"/>
</dbReference>
<dbReference type="EMBL" id="JAJNDB010000001">
    <property type="protein sequence ID" value="MCD2193642.1"/>
    <property type="molecule type" value="Genomic_DNA"/>
</dbReference>
<evidence type="ECO:0000256" key="1">
    <source>
        <dbReference type="ARBA" id="ARBA00022676"/>
    </source>
</evidence>
<keyword evidence="2" id="KW-0808">Transferase</keyword>
<dbReference type="Pfam" id="PF00534">
    <property type="entry name" value="Glycos_transf_1"/>
    <property type="match status" value="1"/>
</dbReference>
<proteinExistence type="predicted"/>
<keyword evidence="1" id="KW-0328">Glycosyltransferase</keyword>
<evidence type="ECO:0000313" key="6">
    <source>
        <dbReference type="Proteomes" id="UP001199469"/>
    </source>
</evidence>
<comment type="caution">
    <text evidence="5">The sequence shown here is derived from an EMBL/GenBank/DDBJ whole genome shotgun (WGS) entry which is preliminary data.</text>
</comment>
<reference evidence="5 6" key="1">
    <citation type="submission" date="2021-11" db="EMBL/GenBank/DDBJ databases">
        <title>Draft genome sequence of Actinomycetospora sp. SF1 isolated from the rhizosphere soil.</title>
        <authorList>
            <person name="Duangmal K."/>
            <person name="Chantavorakit T."/>
        </authorList>
    </citation>
    <scope>NUCLEOTIDE SEQUENCE [LARGE SCALE GENOMIC DNA]</scope>
    <source>
        <strain evidence="5 6">TBRC 5722</strain>
    </source>
</reference>
<dbReference type="Gene3D" id="3.40.50.2000">
    <property type="entry name" value="Glycogen Phosphorylase B"/>
    <property type="match status" value="2"/>
</dbReference>
<dbReference type="RefSeq" id="WP_230731973.1">
    <property type="nucleotide sequence ID" value="NZ_JAJNDB010000001.1"/>
</dbReference>
<dbReference type="PANTHER" id="PTHR46401">
    <property type="entry name" value="GLYCOSYLTRANSFERASE WBBK-RELATED"/>
    <property type="match status" value="1"/>
</dbReference>
<feature type="domain" description="Glycosyl transferase family 1" evidence="3">
    <location>
        <begin position="156"/>
        <end position="295"/>
    </location>
</feature>
<dbReference type="InterPro" id="IPR028098">
    <property type="entry name" value="Glyco_trans_4-like_N"/>
</dbReference>